<dbReference type="InterPro" id="IPR051689">
    <property type="entry name" value="Sterol_desaturase/TMEM195"/>
</dbReference>
<keyword evidence="4" id="KW-0560">Oxidoreductase</keyword>
<evidence type="ECO:0000256" key="6">
    <source>
        <dbReference type="ARBA" id="ARBA00023136"/>
    </source>
</evidence>
<evidence type="ECO:0000256" key="8">
    <source>
        <dbReference type="SAM" id="Phobius"/>
    </source>
</evidence>
<evidence type="ECO:0000256" key="5">
    <source>
        <dbReference type="ARBA" id="ARBA00023098"/>
    </source>
</evidence>
<organism evidence="10 11">
    <name type="scientific">Conexibacter arvalis</name>
    <dbReference type="NCBI Taxonomy" id="912552"/>
    <lineage>
        <taxon>Bacteria</taxon>
        <taxon>Bacillati</taxon>
        <taxon>Actinomycetota</taxon>
        <taxon>Thermoleophilia</taxon>
        <taxon>Solirubrobacterales</taxon>
        <taxon>Conexibacteraceae</taxon>
        <taxon>Conexibacter</taxon>
    </lineage>
</organism>
<evidence type="ECO:0000313" key="10">
    <source>
        <dbReference type="EMBL" id="MBB4660783.1"/>
    </source>
</evidence>
<keyword evidence="6 8" id="KW-0472">Membrane</keyword>
<dbReference type="GO" id="GO:0008610">
    <property type="term" value="P:lipid biosynthetic process"/>
    <property type="evidence" value="ECO:0007669"/>
    <property type="project" value="InterPro"/>
</dbReference>
<comment type="caution">
    <text evidence="10">The sequence shown here is derived from an EMBL/GenBank/DDBJ whole genome shotgun (WGS) entry which is preliminary data.</text>
</comment>
<evidence type="ECO:0000256" key="1">
    <source>
        <dbReference type="ARBA" id="ARBA00004127"/>
    </source>
</evidence>
<reference evidence="10 11" key="1">
    <citation type="submission" date="2020-08" db="EMBL/GenBank/DDBJ databases">
        <title>Genomic Encyclopedia of Archaeal and Bacterial Type Strains, Phase II (KMG-II): from individual species to whole genera.</title>
        <authorList>
            <person name="Goeker M."/>
        </authorList>
    </citation>
    <scope>NUCLEOTIDE SEQUENCE [LARGE SCALE GENOMIC DNA]</scope>
    <source>
        <strain evidence="10 11">DSM 23288</strain>
    </source>
</reference>
<proteinExistence type="predicted"/>
<evidence type="ECO:0000313" key="11">
    <source>
        <dbReference type="Proteomes" id="UP000585272"/>
    </source>
</evidence>
<dbReference type="Proteomes" id="UP000585272">
    <property type="component" value="Unassembled WGS sequence"/>
</dbReference>
<evidence type="ECO:0000256" key="7">
    <source>
        <dbReference type="SAM" id="MobiDB-lite"/>
    </source>
</evidence>
<dbReference type="PANTHER" id="PTHR21624">
    <property type="entry name" value="STEROL DESATURASE-RELATED PROTEIN"/>
    <property type="match status" value="1"/>
</dbReference>
<dbReference type="RefSeq" id="WP_183338392.1">
    <property type="nucleotide sequence ID" value="NZ_JACHNU010000001.1"/>
</dbReference>
<keyword evidence="3 8" id="KW-1133">Transmembrane helix</keyword>
<feature type="transmembrane region" description="Helical" evidence="8">
    <location>
        <begin position="147"/>
        <end position="166"/>
    </location>
</feature>
<gene>
    <name evidence="10" type="ORF">BDZ31_000356</name>
</gene>
<keyword evidence="2 8" id="KW-0812">Transmembrane</keyword>
<dbReference type="GO" id="GO:0012505">
    <property type="term" value="C:endomembrane system"/>
    <property type="evidence" value="ECO:0007669"/>
    <property type="project" value="UniProtKB-SubCell"/>
</dbReference>
<keyword evidence="5" id="KW-0443">Lipid metabolism</keyword>
<comment type="subcellular location">
    <subcellularLocation>
        <location evidence="1">Endomembrane system</location>
        <topology evidence="1">Multi-pass membrane protein</topology>
    </subcellularLocation>
</comment>
<dbReference type="AlphaFoldDB" id="A0A840I964"/>
<dbReference type="Pfam" id="PF04116">
    <property type="entry name" value="FA_hydroxylase"/>
    <property type="match status" value="1"/>
</dbReference>
<protein>
    <submittedName>
        <fullName evidence="10">Sterol desaturase/sphingolipid hydroxylase (Fatty acid hydroxylase superfamily)</fullName>
    </submittedName>
</protein>
<evidence type="ECO:0000256" key="2">
    <source>
        <dbReference type="ARBA" id="ARBA00022692"/>
    </source>
</evidence>
<sequence>MLGVFLAAVPFFLLSMAVEFAVLVREAREASADGRERDPGAPIGYELRDTRTSLAMGIGHLVILGIFKLGIVAVYAALFTLTPLRIPTDAWWGWALLFLADDFTFYIWHRCHHRVRFFWATHVVHHSSQHFNLSTALRQDWTPFGVGLFWIWMPLAGFEVWTIFLAQSWSLLYQFGLHTETIGRLPRPIEWIFNTPSHHRVHHGSQQQYLDRNYGGILIVWDRLFGTFEPEGERVRYGLTRNIDTFNPVRVAFHEYVDIWRDVRRARGWRDRLGYAFRGPGWRPRPERAELEPEPVRDDRAPATARAL</sequence>
<dbReference type="GO" id="GO:0005506">
    <property type="term" value="F:iron ion binding"/>
    <property type="evidence" value="ECO:0007669"/>
    <property type="project" value="InterPro"/>
</dbReference>
<dbReference type="EMBL" id="JACHNU010000001">
    <property type="protein sequence ID" value="MBB4660783.1"/>
    <property type="molecule type" value="Genomic_DNA"/>
</dbReference>
<evidence type="ECO:0000256" key="3">
    <source>
        <dbReference type="ARBA" id="ARBA00022989"/>
    </source>
</evidence>
<dbReference type="PANTHER" id="PTHR21624:SF1">
    <property type="entry name" value="ALKYLGLYCEROL MONOOXYGENASE"/>
    <property type="match status" value="1"/>
</dbReference>
<keyword evidence="11" id="KW-1185">Reference proteome</keyword>
<dbReference type="GO" id="GO:0050479">
    <property type="term" value="F:glyceryl-ether monooxygenase activity"/>
    <property type="evidence" value="ECO:0007669"/>
    <property type="project" value="TreeGrafter"/>
</dbReference>
<evidence type="ECO:0000259" key="9">
    <source>
        <dbReference type="Pfam" id="PF04116"/>
    </source>
</evidence>
<dbReference type="GO" id="GO:0006643">
    <property type="term" value="P:membrane lipid metabolic process"/>
    <property type="evidence" value="ECO:0007669"/>
    <property type="project" value="TreeGrafter"/>
</dbReference>
<feature type="transmembrane region" description="Helical" evidence="8">
    <location>
        <begin position="54"/>
        <end position="78"/>
    </location>
</feature>
<dbReference type="GO" id="GO:0016020">
    <property type="term" value="C:membrane"/>
    <property type="evidence" value="ECO:0007669"/>
    <property type="project" value="GOC"/>
</dbReference>
<name>A0A840I964_9ACTN</name>
<dbReference type="InterPro" id="IPR006694">
    <property type="entry name" value="Fatty_acid_hydroxylase"/>
</dbReference>
<evidence type="ECO:0000256" key="4">
    <source>
        <dbReference type="ARBA" id="ARBA00023002"/>
    </source>
</evidence>
<accession>A0A840I964</accession>
<feature type="compositionally biased region" description="Basic and acidic residues" evidence="7">
    <location>
        <begin position="284"/>
        <end position="301"/>
    </location>
</feature>
<feature type="region of interest" description="Disordered" evidence="7">
    <location>
        <begin position="284"/>
        <end position="308"/>
    </location>
</feature>
<feature type="domain" description="Fatty acid hydroxylase" evidence="9">
    <location>
        <begin position="94"/>
        <end position="227"/>
    </location>
</feature>
<feature type="transmembrane region" description="Helical" evidence="8">
    <location>
        <begin position="90"/>
        <end position="109"/>
    </location>
</feature>